<reference evidence="3" key="1">
    <citation type="submission" date="2021-03" db="EMBL/GenBank/DDBJ databases">
        <authorList>
            <person name="Tagirdzhanova G."/>
        </authorList>
    </citation>
    <scope>NUCLEOTIDE SEQUENCE</scope>
</reference>
<dbReference type="OrthoDB" id="5383338at2759"/>
<evidence type="ECO:0000313" key="3">
    <source>
        <dbReference type="EMBL" id="CAF9930185.1"/>
    </source>
</evidence>
<feature type="region of interest" description="Disordered" evidence="1">
    <location>
        <begin position="1"/>
        <end position="121"/>
    </location>
</feature>
<evidence type="ECO:0000256" key="1">
    <source>
        <dbReference type="SAM" id="MobiDB-lite"/>
    </source>
</evidence>
<keyword evidence="2" id="KW-0812">Transmembrane</keyword>
<dbReference type="AlphaFoldDB" id="A0A8H3IVT3"/>
<dbReference type="Proteomes" id="UP000664534">
    <property type="component" value="Unassembled WGS sequence"/>
</dbReference>
<sequence>MSSLRRPVPGSTRSTRKPKSNLPVFDMLHPSGKTNGFVIHITEAPPPPPGPPFVILETHDTQKSRQKPQPPPLAIPPKAYISDDQRPASPPSSTRSRALSPTEIPLPRSSTNTPILVGSNDGATPVMRSIFPRYDPNIPVTQQQYRPNIERVPGLASAMAVAGTSSYHPPSYSQQANDRPSSAYLQSERERLKAAEISDSPFQSADIVEHETTLSSPEQLLDLWDIANGQTASEEVADTYVLELSCDDLTVGREIITFNASTSDPIYTLEASHSNITVSRTHPGNRNPTIQITTSTLEKPTSAEPLVTSTFPKLAGLMALDHSSNVAVAHKLDRKASADLQAEAVSRAQEQEASMLLWDSDSNKYCLMHPTLLDSAATTLPIEIICNPSNPQKITISAPETNTPLLTLSLQSLTLTVHRPAITALPSLYILDTLISTLLALLLHLHRSCATPSPSHPASSSSSSPHHPLFPPPPTLAHTSPRSSLRNKRSTSRFSVFRSTTKSIKSTRSLHSASAYEQDVELQYLPPHQGPPTTAGRKHPPPKQAFSAEDESLPRTTRAVLKLLYWAFEVLFWFMGVLVQLLAAGVVGAGKLVTKL</sequence>
<keyword evidence="2" id="KW-0472">Membrane</keyword>
<accession>A0A8H3IVT3</accession>
<feature type="region of interest" description="Disordered" evidence="1">
    <location>
        <begin position="524"/>
        <end position="551"/>
    </location>
</feature>
<evidence type="ECO:0000313" key="4">
    <source>
        <dbReference type="Proteomes" id="UP000664534"/>
    </source>
</evidence>
<dbReference type="EMBL" id="CAJPDT010000056">
    <property type="protein sequence ID" value="CAF9930185.1"/>
    <property type="molecule type" value="Genomic_DNA"/>
</dbReference>
<proteinExistence type="predicted"/>
<name>A0A8H3IVT3_9LECA</name>
<feature type="compositionally biased region" description="Low complexity" evidence="1">
    <location>
        <begin position="91"/>
        <end position="102"/>
    </location>
</feature>
<gene>
    <name evidence="3" type="ORF">IMSHALPRED_008105</name>
</gene>
<comment type="caution">
    <text evidence="3">The sequence shown here is derived from an EMBL/GenBank/DDBJ whole genome shotgun (WGS) entry which is preliminary data.</text>
</comment>
<organism evidence="3 4">
    <name type="scientific">Imshaugia aleurites</name>
    <dbReference type="NCBI Taxonomy" id="172621"/>
    <lineage>
        <taxon>Eukaryota</taxon>
        <taxon>Fungi</taxon>
        <taxon>Dikarya</taxon>
        <taxon>Ascomycota</taxon>
        <taxon>Pezizomycotina</taxon>
        <taxon>Lecanoromycetes</taxon>
        <taxon>OSLEUM clade</taxon>
        <taxon>Lecanoromycetidae</taxon>
        <taxon>Lecanorales</taxon>
        <taxon>Lecanorineae</taxon>
        <taxon>Parmeliaceae</taxon>
        <taxon>Imshaugia</taxon>
    </lineage>
</organism>
<evidence type="ECO:0000256" key="2">
    <source>
        <dbReference type="SAM" id="Phobius"/>
    </source>
</evidence>
<feature type="compositionally biased region" description="Low complexity" evidence="1">
    <location>
        <begin position="452"/>
        <end position="467"/>
    </location>
</feature>
<keyword evidence="2" id="KW-1133">Transmembrane helix</keyword>
<protein>
    <submittedName>
        <fullName evidence="3">Uncharacterized protein</fullName>
    </submittedName>
</protein>
<feature type="region of interest" description="Disordered" evidence="1">
    <location>
        <begin position="452"/>
        <end position="499"/>
    </location>
</feature>
<keyword evidence="4" id="KW-1185">Reference proteome</keyword>
<feature type="transmembrane region" description="Helical" evidence="2">
    <location>
        <begin position="563"/>
        <end position="587"/>
    </location>
</feature>